<keyword evidence="3" id="KW-0862">Zinc</keyword>
<evidence type="ECO:0000256" key="1">
    <source>
        <dbReference type="ARBA" id="ARBA00022723"/>
    </source>
</evidence>
<dbReference type="AlphaFoldDB" id="A0A814JBN7"/>
<dbReference type="EMBL" id="CAJNOC010004796">
    <property type="protein sequence ID" value="CAF1033769.1"/>
    <property type="molecule type" value="Genomic_DNA"/>
</dbReference>
<dbReference type="Pfam" id="PF04500">
    <property type="entry name" value="FLYWCH"/>
    <property type="match status" value="1"/>
</dbReference>
<evidence type="ECO:0000259" key="4">
    <source>
        <dbReference type="Pfam" id="PF04500"/>
    </source>
</evidence>
<evidence type="ECO:0000256" key="2">
    <source>
        <dbReference type="ARBA" id="ARBA00022771"/>
    </source>
</evidence>
<evidence type="ECO:0000313" key="6">
    <source>
        <dbReference type="Proteomes" id="UP000663879"/>
    </source>
</evidence>
<keyword evidence="6" id="KW-1185">Reference proteome</keyword>
<dbReference type="OrthoDB" id="6778920at2759"/>
<dbReference type="InterPro" id="IPR007588">
    <property type="entry name" value="Znf_FLYWCH"/>
</dbReference>
<comment type="caution">
    <text evidence="5">The sequence shown here is derived from an EMBL/GenBank/DDBJ whole genome shotgun (WGS) entry which is preliminary data.</text>
</comment>
<evidence type="ECO:0000256" key="3">
    <source>
        <dbReference type="ARBA" id="ARBA00022833"/>
    </source>
</evidence>
<protein>
    <recommendedName>
        <fullName evidence="4">FLYWCH-type domain-containing protein</fullName>
    </recommendedName>
</protein>
<proteinExistence type="predicted"/>
<name>A0A814JBN7_9BILA</name>
<reference evidence="5" key="1">
    <citation type="submission" date="2021-02" db="EMBL/GenBank/DDBJ databases">
        <authorList>
            <person name="Nowell W R."/>
        </authorList>
    </citation>
    <scope>NUCLEOTIDE SEQUENCE</scope>
    <source>
        <strain evidence="5">Ploen Becks lab</strain>
    </source>
</reference>
<sequence length="230" mass="27273">MEISTIEIVNSSKEKPMIVINNFIYHKNQDRKNGNIYCRCQYCSSKYQCPASVTTEGLNTQIVCFSIKQHVDYPFKEDIDIKVLNKEDKMRKRSRSEQIPIRQIYRSEMYNLIVETQDIENIPKLPKEKNEIDLTNPRFTSKSYSKPFLLFDTNDKDRITAFASDIQLEILAKSARWHIDGKFKSCPNLYKQLYIIHARLNEEMFAFNFLKEVCFKKRPNIATKNYNERL</sequence>
<dbReference type="GO" id="GO:0008270">
    <property type="term" value="F:zinc ion binding"/>
    <property type="evidence" value="ECO:0007669"/>
    <property type="project" value="UniProtKB-KW"/>
</dbReference>
<keyword evidence="2" id="KW-0863">Zinc-finger</keyword>
<dbReference type="Gene3D" id="2.20.25.240">
    <property type="match status" value="1"/>
</dbReference>
<accession>A0A814JBN7</accession>
<keyword evidence="1" id="KW-0479">Metal-binding</keyword>
<evidence type="ECO:0000313" key="5">
    <source>
        <dbReference type="EMBL" id="CAF1033769.1"/>
    </source>
</evidence>
<organism evidence="5 6">
    <name type="scientific">Brachionus calyciflorus</name>
    <dbReference type="NCBI Taxonomy" id="104777"/>
    <lineage>
        <taxon>Eukaryota</taxon>
        <taxon>Metazoa</taxon>
        <taxon>Spiralia</taxon>
        <taxon>Gnathifera</taxon>
        <taxon>Rotifera</taxon>
        <taxon>Eurotatoria</taxon>
        <taxon>Monogononta</taxon>
        <taxon>Pseudotrocha</taxon>
        <taxon>Ploima</taxon>
        <taxon>Brachionidae</taxon>
        <taxon>Brachionus</taxon>
    </lineage>
</organism>
<gene>
    <name evidence="5" type="ORF">OXX778_LOCUS18003</name>
</gene>
<feature type="domain" description="FLYWCH-type" evidence="4">
    <location>
        <begin position="9"/>
        <end position="70"/>
    </location>
</feature>
<dbReference type="Proteomes" id="UP000663879">
    <property type="component" value="Unassembled WGS sequence"/>
</dbReference>